<dbReference type="EMBL" id="BAAAUV010000004">
    <property type="protein sequence ID" value="GAA3203695.1"/>
    <property type="molecule type" value="Genomic_DNA"/>
</dbReference>
<keyword evidence="1" id="KW-0472">Membrane</keyword>
<dbReference type="Proteomes" id="UP001501237">
    <property type="component" value="Unassembled WGS sequence"/>
</dbReference>
<keyword evidence="1" id="KW-0812">Transmembrane</keyword>
<sequence length="71" mass="7568">MGKRRDDRLSSRLVAVTVLGFLLLGPPILSLFDHGGLVLGVPLVWVYVFLAWAAVIGVVAALTSRAGRRPG</sequence>
<dbReference type="RefSeq" id="WP_344824573.1">
    <property type="nucleotide sequence ID" value="NZ_BAAAUV010000004.1"/>
</dbReference>
<comment type="caution">
    <text evidence="2">The sequence shown here is derived from an EMBL/GenBank/DDBJ whole genome shotgun (WGS) entry which is preliminary data.</text>
</comment>
<name>A0ABP6Q4S2_9ACTN</name>
<feature type="transmembrane region" description="Helical" evidence="1">
    <location>
        <begin position="12"/>
        <end position="32"/>
    </location>
</feature>
<keyword evidence="3" id="KW-1185">Reference proteome</keyword>
<keyword evidence="1" id="KW-1133">Transmembrane helix</keyword>
<evidence type="ECO:0000313" key="3">
    <source>
        <dbReference type="Proteomes" id="UP001501237"/>
    </source>
</evidence>
<protein>
    <recommendedName>
        <fullName evidence="4">DUF3311 domain-containing protein</fullName>
    </recommendedName>
</protein>
<reference evidence="3" key="1">
    <citation type="journal article" date="2019" name="Int. J. Syst. Evol. Microbiol.">
        <title>The Global Catalogue of Microorganisms (GCM) 10K type strain sequencing project: providing services to taxonomists for standard genome sequencing and annotation.</title>
        <authorList>
            <consortium name="The Broad Institute Genomics Platform"/>
            <consortium name="The Broad Institute Genome Sequencing Center for Infectious Disease"/>
            <person name="Wu L."/>
            <person name="Ma J."/>
        </authorList>
    </citation>
    <scope>NUCLEOTIDE SEQUENCE [LARGE SCALE GENOMIC DNA]</scope>
    <source>
        <strain evidence="3">JCM 9377</strain>
    </source>
</reference>
<organism evidence="2 3">
    <name type="scientific">Actinocorallia longicatena</name>
    <dbReference type="NCBI Taxonomy" id="111803"/>
    <lineage>
        <taxon>Bacteria</taxon>
        <taxon>Bacillati</taxon>
        <taxon>Actinomycetota</taxon>
        <taxon>Actinomycetes</taxon>
        <taxon>Streptosporangiales</taxon>
        <taxon>Thermomonosporaceae</taxon>
        <taxon>Actinocorallia</taxon>
    </lineage>
</organism>
<proteinExistence type="predicted"/>
<accession>A0ABP6Q4S2</accession>
<evidence type="ECO:0000256" key="1">
    <source>
        <dbReference type="SAM" id="Phobius"/>
    </source>
</evidence>
<feature type="transmembrane region" description="Helical" evidence="1">
    <location>
        <begin position="44"/>
        <end position="63"/>
    </location>
</feature>
<gene>
    <name evidence="2" type="ORF">GCM10010468_17880</name>
</gene>
<evidence type="ECO:0000313" key="2">
    <source>
        <dbReference type="EMBL" id="GAA3203695.1"/>
    </source>
</evidence>
<evidence type="ECO:0008006" key="4">
    <source>
        <dbReference type="Google" id="ProtNLM"/>
    </source>
</evidence>